<dbReference type="PANTHER" id="PTHR45527:SF1">
    <property type="entry name" value="FATTY ACID SYNTHASE"/>
    <property type="match status" value="1"/>
</dbReference>
<dbReference type="Pfam" id="PF00550">
    <property type="entry name" value="PP-binding"/>
    <property type="match status" value="5"/>
</dbReference>
<dbReference type="GO" id="GO:0005829">
    <property type="term" value="C:cytosol"/>
    <property type="evidence" value="ECO:0007669"/>
    <property type="project" value="TreeGrafter"/>
</dbReference>
<evidence type="ECO:0000256" key="1">
    <source>
        <dbReference type="ARBA" id="ARBA00001957"/>
    </source>
</evidence>
<dbReference type="Pfam" id="PF00668">
    <property type="entry name" value="Condensation"/>
    <property type="match status" value="5"/>
</dbReference>
<dbReference type="InterPro" id="IPR010071">
    <property type="entry name" value="AA_adenyl_dom"/>
</dbReference>
<feature type="domain" description="Carrier" evidence="7">
    <location>
        <begin position="2591"/>
        <end position="2665"/>
    </location>
</feature>
<evidence type="ECO:0000256" key="6">
    <source>
        <dbReference type="SAM" id="MobiDB-lite"/>
    </source>
</evidence>
<feature type="domain" description="Carrier" evidence="7">
    <location>
        <begin position="4117"/>
        <end position="4192"/>
    </location>
</feature>
<dbReference type="FunFam" id="3.40.50.980:FF:000001">
    <property type="entry name" value="Non-ribosomal peptide synthetase"/>
    <property type="match status" value="5"/>
</dbReference>
<dbReference type="FunFam" id="3.30.300.30:FF:000010">
    <property type="entry name" value="Enterobactin synthetase component F"/>
    <property type="match status" value="5"/>
</dbReference>
<dbReference type="PROSITE" id="PS00455">
    <property type="entry name" value="AMP_BINDING"/>
    <property type="match status" value="4"/>
</dbReference>
<dbReference type="Gene3D" id="3.30.300.30">
    <property type="match status" value="5"/>
</dbReference>
<feature type="compositionally biased region" description="Basic and acidic residues" evidence="6">
    <location>
        <begin position="5284"/>
        <end position="5294"/>
    </location>
</feature>
<dbReference type="FunFam" id="1.10.1200.10:FF:000005">
    <property type="entry name" value="Nonribosomal peptide synthetase 1"/>
    <property type="match status" value="3"/>
</dbReference>
<gene>
    <name evidence="8" type="ORF">D7V88_26135</name>
</gene>
<evidence type="ECO:0000313" key="9">
    <source>
        <dbReference type="Proteomes" id="UP000268094"/>
    </source>
</evidence>
<dbReference type="Gene3D" id="1.10.1200.10">
    <property type="entry name" value="ACP-like"/>
    <property type="match status" value="4"/>
</dbReference>
<dbReference type="InterPro" id="IPR020845">
    <property type="entry name" value="AMP-binding_CS"/>
</dbReference>
<keyword evidence="4" id="KW-0597">Phosphoprotein</keyword>
<dbReference type="Pfam" id="PF00501">
    <property type="entry name" value="AMP-binding"/>
    <property type="match status" value="5"/>
</dbReference>
<dbReference type="SUPFAM" id="SSF56801">
    <property type="entry name" value="Acetyl-CoA synthetase-like"/>
    <property type="match status" value="5"/>
</dbReference>
<dbReference type="GO" id="GO:0031177">
    <property type="term" value="F:phosphopantetheine binding"/>
    <property type="evidence" value="ECO:0007669"/>
    <property type="project" value="InterPro"/>
</dbReference>
<dbReference type="Gene3D" id="2.30.38.10">
    <property type="entry name" value="Luciferase, Domain 3"/>
    <property type="match status" value="5"/>
</dbReference>
<keyword evidence="5" id="KW-0677">Repeat</keyword>
<dbReference type="GO" id="GO:0072330">
    <property type="term" value="P:monocarboxylic acid biosynthetic process"/>
    <property type="evidence" value="ECO:0007669"/>
    <property type="project" value="UniProtKB-ARBA"/>
</dbReference>
<evidence type="ECO:0000256" key="5">
    <source>
        <dbReference type="ARBA" id="ARBA00022737"/>
    </source>
</evidence>
<accession>A0A3A8IP22</accession>
<dbReference type="CDD" id="cd19531">
    <property type="entry name" value="LCL_NRPS-like"/>
    <property type="match status" value="3"/>
</dbReference>
<dbReference type="FunFam" id="3.30.559.30:FF:000001">
    <property type="entry name" value="Non-ribosomal peptide synthetase"/>
    <property type="match status" value="1"/>
</dbReference>
<dbReference type="PANTHER" id="PTHR45527">
    <property type="entry name" value="NONRIBOSOMAL PEPTIDE SYNTHETASE"/>
    <property type="match status" value="1"/>
</dbReference>
<dbReference type="InterPro" id="IPR006162">
    <property type="entry name" value="Ppantetheine_attach_site"/>
</dbReference>
<dbReference type="OrthoDB" id="5349841at2"/>
<dbReference type="FunFam" id="3.30.559.10:FF:000012">
    <property type="entry name" value="Non-ribosomal peptide synthetase"/>
    <property type="match status" value="3"/>
</dbReference>
<dbReference type="InterPro" id="IPR009081">
    <property type="entry name" value="PP-bd_ACP"/>
</dbReference>
<dbReference type="SMART" id="SM00823">
    <property type="entry name" value="PKS_PP"/>
    <property type="match status" value="5"/>
</dbReference>
<feature type="non-terminal residue" evidence="8">
    <location>
        <position position="1"/>
    </location>
</feature>
<dbReference type="InterPro" id="IPR023213">
    <property type="entry name" value="CAT-like_dom_sf"/>
</dbReference>
<dbReference type="FunFam" id="3.40.50.12780:FF:000012">
    <property type="entry name" value="Non-ribosomal peptide synthetase"/>
    <property type="match status" value="3"/>
</dbReference>
<comment type="similarity">
    <text evidence="2">Belongs to the ATP-dependent AMP-binding enzyme family.</text>
</comment>
<dbReference type="InterPro" id="IPR020806">
    <property type="entry name" value="PKS_PP-bd"/>
</dbReference>
<dbReference type="InterPro" id="IPR045851">
    <property type="entry name" value="AMP-bd_C_sf"/>
</dbReference>
<comment type="caution">
    <text evidence="8">The sequence shown here is derived from an EMBL/GenBank/DDBJ whole genome shotgun (WGS) entry which is preliminary data.</text>
</comment>
<dbReference type="InterPro" id="IPR010060">
    <property type="entry name" value="NRPS_synth"/>
</dbReference>
<sequence>LARHLRTLGVGEESRVGVCVERTEAMVVALLGVLKAGAAYVPLDATYPKERLAYMLEGTGAPVVVTQAGLEDVLPEYAGQRVRLDTDASLLAAYSEAGLGNASSVPSQLAYVLYTSGSTGRPKGVAVTHASAVAFLKWATGTFKAEQLRGVLAATSLNFDLSVFEVFAPLVSGGTVVVAENALALASLKEAHRVTLLNTVPSAVAELVRSGGIPSTVETVNLAGEALPNRLVQALYALQQVKEVNNLYGPTEDTTYSTHARVERGAKTEPRIGRPLEGTQAYVLDAKGQPVPVGVPGELYLGGEGLARGYLGQPGLTAERFVPDGFSEKAGARLYRTGDKVRWGRDGSLEYLGRMDFQVKVRGFRIELGEVEAALGAQPSIRDAVVVVREDAPGDKRLVAYVVPQPNHRVDVATLRSALKGRLPEYMVPSAFVVLEALPLNANGKVDRKALPKPEAGAERTKVYVAPRTETEEVLANLWAQVLGVKQVGIQDSFFELGGHSLLATQAVSRIRTAFNVELPLRALFEAPTVAELALKVEAARSTGQALTVPKLDAVARTGREPLSFAQQRLWLLDQLQPGSASYNLPMAVRMSGTVDVEALRRTFDELVRRHESLRTSFQVHDGQPFQVVAPVQKATWSFTALDGLPESQREVALRKQVGVEALRPFDLSQGPLFRATLVRLSATEHVLVLVMHHIVSDGWSMDVLVREVSALYSAYAAGRESPLPELAVQYADYAVWQRGWLKGDVLEAQLGWWRQQLEGAPHALELPTDRPRPAVQRFDGANASLLLPKALNESLKTLARQEGATSFMVLLAAWQVLLARYSGQQDISVGTPIAGRNRTELEGLIGFFVNTLVLRTKLEEGASFRQVLRQVREKTLGAYAHQEVPFEKLVEELRPERDLSRTPLFQVMFTMQTVSPNTGEVRPNAGLALRSLETEGATAKFDLTLGMAETEQGLAASLEYNTDLYDAETAQRLLGHLGVLLDGIANDTDASVWDLPLLATEERQQVLKHFAGVSALDRDGLVGGAQTIHGFFASQAAKTPAAVAVVHEGAELTYAQVEARANQLARHLRTLGVGEESRVGVCVERTEAMVVALLGVLKAGAAYVPLDATYPKERLAYMLEGTGAPVVVTQAGLEDVLPEYTGQRVRLDTDATVLNGYPVESLGNTGAAGQLAYVLYTSGSTGRPKGVAVTHASAVAFLKWAKGTFKAEQLKGVLAATSLNFDLSVFEVFAPLVSGGTVVVAENALALASLKEAGRVTLLNTVPSAVAELVRSGGIPSTVATVNLAGEALPNRLVQALYALPQVKEVNNLYGPTEDTTYSTHARVERGAKTEPRIGRPLEGTQAYVLDAKGQPVPVGAPGELYLGGEGLARGYLGQPGLTAERFVPDGFSEKAGARLYRTGDKVRWGRDGSLEYLGRMDFQVKVRGFRIELGEVEAALGAQPSLRDVVVVVREDAPGDKRLVAYVVAQAGHTADATSLRSALKGRLPEYMVPSAFVVLESLPLNANGKVDRKALPKPEAGAERKDSDLGWLPTPTEELLAGLFAQVLGVERVGPRDDFFELGGHSLLATRVVARVFGLFGVELPLRELFDAPTVEELARKVDARAGDTRPAPALIPVPRTDSLPLSFAQQRMYFLEQLEPDSPLYNIPNAIRLEGTLDADALERAFDALIQRHEGLRTTFHADAEGRPFQRIAAEFKAGLVRVDLRDRPEAEREEEVRRQAHAEAMRPFKLGQGPLLRATLLRTGERQHLLMVVLHHIVSDGGSMGVLVRELGALYAAFSEGRSSPLPELPLQYADYAAWQRDWLQGEVLEEQVGWWRRELDGAPAALELSTDKVRPATSTSRGGSVPVQLSKPLSDALKALGRREGATPFMVVLAAWQVLLSRYSGQDDISVGTPVAGRTRAEVEGLIGLFINTLVLRTRLAPADSFRQVLGRVRETTLGAFAHQEVPFERLVEALRPDRDLGRTPLFQAMLVLNTAVDTRLALPDLTLSPEPVEGEHTKFELSLSLAASDEGFRGALAYSTELFERTTVEQMVEHLRVLLEGIAADPDVSVGALPLLDAAERLLVLETWNQTAEAVPSASIAARFEAQVERVPGAVAVVADGKQLTYAELDAKANRLARALVAQGVGPEVLVGLYVERTVESIVGMLGILKAGGGYVPMDTSFPAARVKAIAEDASLRVVVTQRAYAEDVAGLGCTTVLVEAVEEAGGSTERVESGVRGENPVYAIFTSGSTGRPKGVVVEHRQLANYVETIRGRLKLAEGMSFASVTTLAADLGHTAVFPMLCGGGTLHLVAKEVASDAEALGAYMQAHRVEGLKVVPSHLRALLSGPNAKQVLPLKRLVVGGEASDRALVETVQRLAPECAVFNHYGPTETTVGVLTNPVEGTWDEGAATLALGRPIGNARMYVLDGSGRPVPRGVAGELYVGGAVVTRGYVGRPELTAERYVPDGFGEEAGGRLYRTGDKVRQREDGKLEFLGRVDFQLKVRGYRVELGEVEAGLSACEGVREAVVVAREDVPGDKRLVGYVVAKPGHTVEVTALRSELKGRLPEYMVPSALVVLEALPLNANGKVDRKALPKPERTEADARDYVAPRTSTEQTLERIWAQVLRLDHVGIHANFFDLGGDSIISLQIVARASQAGLRITTRQLFQHQTIAALAGVATTAQLVVAEQGEVRGSVPLTPIQRRLFEEDVVDPHHLNQSLMIEVRRPVDAALLEQALRHLVAHHDALRLRFTREATGWSQENAGLEQPLTLRRLDLSALDEAAKALALQEAATQVQASQVLEEGLLLRAMLIERGAGHTARLLLAVHHLAVDGVSWRVLLEDLETAYQQLDSGHPVRLPAKTTSFQTWARKLEAHAHTPEVLAERAFWLEGARNVAPLPVDRAAGENVVGSTRSVSLSLDVEETRLLLQEVPGAWRAQINDVLLAALVQSMARWTGQPRVRVNLEGHGREELFADADISRTVGWFTAVYPVLLEVPVSGSSGDGLRAVRDTLRRLPGNGLGYGLLRFLGDDATVEALRAAPPAQVSFNYLGQFDGVASGAGDSAFRIAREGSGPVRSPRAPRRHVLDVSGLVLDGQLQLSWGYSENLYSQATIESLARDFVAALRTLISTRASEDAARRTPTDFPLARVDASALERVMAAVPDLEDLYPLSPMQQGMLFHTLLESASGAYFEQRSWSFHSALNLGALRQAWEDVLANHPVLRTSFFWQGLEAPLQAVHARVTLPWTELDWRGLPVAEQQARLETFLAEDKALGFELSHAPLMRLALIRTEEHAYRLVWSFHHLLTDGWSSALLRQAVFTRYAALVKGNAPALVKGPAYREYIAWLQRQDLARTETFWRDTLAGFSAATPLPAGVASRTIATGGLSEQAVLLPTATTEALQNFARRHQLTLNTLVQAAWALVLARHANTSDVVFGTTVAGRPSELSGVDSMLGMFINTLPARARLEEQADVVSWLQRFQSQQVELRNHEHSPLVQVQGWSEVPRGTPLFETLLVFENYPVDTTVDTQARQLDVRDFHAFERTNYPLTAVAAPGRELFLKLAHETPRFDEATAMALLGQWRRALEGLVARTGQRLADVTLLSEEETHALRDTWNATRTEYPRALAVQQLFEARAAQAPDAEALRWNTGHMTAGALDARANQLAHHLRSLGVGAESRVGLCLERGPDLVVGLLAVLKAGGAYVPLDPTYPEDRLGYMARDAGLSALLTHRALEARLPGVSAPVVHLDALEAVLASQPTTRPDVEARPEALAYVIYTSGSTGRPKGVMVTHGGVVNYLVWTLDAYRVADGQGAPVHSSFSFDLTVTSLLAPLAAGRPAVLVDEAVGAVEGLGDALRRQADHSLVKLTPAHLRLLEAQLGEQDAPGRARAFVIGGEALGYEALEHWRRYAPGTRLINEYGPTETVVGCCIHEVREAEPRTGPVPIGHPIANTRLYVLDAAGRLAPLGAVGELFVGGDGVGRGYLGRPDLTAERFVPDPFSPEPGARLYRTGDSVRRRADGALEYLGRQDDQVKVRGFRIELGEIESVLTALPDVASGVVLAREDVPGDKRLVGYVVPKAGAAVDAASLRTALRRTLPDYLVPVAFVVLDALPVAVTGKVDRKALPAPEAARPGEDTSFVAPRTPEEELLAGLFAQVLGVEKVGVHDDFFALGGHSLRATQAVSRARDVFQVELPLRDLFEAPTVAGLLPRLLEAKAKDAEGPRVPPLVAVPRTDSLPLSFAQQRLWFLDQLEPQGAFHNVPAALRLQGTLDVAALERAFAELFRRHESLRTVFRSEEGRPRHVILPVPEVPLPTQDLGSLPESTREAEAFQRAQDEAKRPFDLSKGPLLRVTLLKLAEQDHLLLLTMHHIVSDGWSMAVLVREVVALYEAFRLGQPSPLPELALQYADYAAWQRQWMEQGAMARQLAWWRKELDGAPQTVDLPTDRPRPTVQSHNGEQLQALVPPSVMADLQALCRREGVTLFMVLLAGFQVVLSRYTRRTDIVVGTDIANRNRAETEGLIGFFVNQLVLRGDLGGDPTVRELLGRARETALSSYAHQDLPFEELVKELNPKRSLGQAPLFQVKLVLQNAPASRLELPGLKLTQVGQEATRAKLDLTVAVQETSEGLACFWEFATDLFDTATIARMAKHFEQVLEGLTREPSRRLSSLSLLTREERHTLLETWNDTRTAELPGPTATALFEAQAARTPSALAAVFGAESLTYAQLDAKANQLAWHLKQSGVGLESRVGLCVERSLDMVVGILGILKAGAAYLPLDPSYPSDRLAYMLADAAVPVIVTQDALADELPSQGELLVCLDSDAARIAKHPATPPPVKLEPEHLAYVIYTSGSTGRPKGTLLHHRGLCNTATAAIAALGITPSSRVLQFAAFGFDASVWETFSALLAGAALHLTPREELMPGSPLHGLLKSRGITTVTLTPSVLAQLPAEDLPALTSVAAAGEACSAELVRRWSPGRRFLNAYGPTEVTVCATVRANVDPERPTIGTPLPNVRVYVLDDQGQPVPVGVPGQLHVGGVGLARGYLHRADLTAERFVPDAFGPDAGGRLYATGDLVRYLPSGDIEFLGRIDHQLKLRGYRIELGEVEAAIADHPAVEATVVLLREDVPGNPRLVGYTVPREGEVLDLRVLKDALLARLPEYMVPSAFVSLPALPLTPNGKLDRQALPAPDSERPELEKVYVAPRDALEEDLAAIWAELLGVKRVGVHDDFFELGGHSLLGTQLISRIRTTFDVELPLRDIFESPTVENLAVHIVQAQAAQADPAELERLMGELENLSAEEAEALLSSDEVLPQDDSKKVSSNEQ</sequence>
<proteinExistence type="inferred from homology"/>
<feature type="domain" description="Carrier" evidence="7">
    <location>
        <begin position="466"/>
        <end position="541"/>
    </location>
</feature>
<dbReference type="PROSITE" id="PS00012">
    <property type="entry name" value="PHOSPHOPANTETHEINE"/>
    <property type="match status" value="5"/>
</dbReference>
<dbReference type="CDD" id="cd19534">
    <property type="entry name" value="E_NRPS"/>
    <property type="match status" value="1"/>
</dbReference>
<keyword evidence="3" id="KW-0596">Phosphopantetheine</keyword>
<dbReference type="InterPro" id="IPR000873">
    <property type="entry name" value="AMP-dep_synth/lig_dom"/>
</dbReference>
<dbReference type="Gene3D" id="3.30.559.10">
    <property type="entry name" value="Chloramphenicol acetyltransferase-like domain"/>
    <property type="match status" value="5"/>
</dbReference>
<evidence type="ECO:0000256" key="3">
    <source>
        <dbReference type="ARBA" id="ARBA00022450"/>
    </source>
</evidence>
<dbReference type="Pfam" id="PF13193">
    <property type="entry name" value="AMP-binding_C"/>
    <property type="match status" value="5"/>
</dbReference>
<evidence type="ECO:0000259" key="7">
    <source>
        <dbReference type="PROSITE" id="PS50075"/>
    </source>
</evidence>
<dbReference type="CDD" id="cd05930">
    <property type="entry name" value="A_NRPS"/>
    <property type="match status" value="2"/>
</dbReference>
<dbReference type="EMBL" id="RAVZ01000207">
    <property type="protein sequence ID" value="RKG81600.1"/>
    <property type="molecule type" value="Genomic_DNA"/>
</dbReference>
<dbReference type="GO" id="GO:0043041">
    <property type="term" value="P:amino acid activation for nonribosomal peptide biosynthetic process"/>
    <property type="evidence" value="ECO:0007669"/>
    <property type="project" value="TreeGrafter"/>
</dbReference>
<dbReference type="InterPro" id="IPR025110">
    <property type="entry name" value="AMP-bd_C"/>
</dbReference>
<evidence type="ECO:0000256" key="2">
    <source>
        <dbReference type="ARBA" id="ARBA00006432"/>
    </source>
</evidence>
<protein>
    <submittedName>
        <fullName evidence="8">Amino acid adenylation domain-containing protein</fullName>
    </submittedName>
</protein>
<dbReference type="Proteomes" id="UP000268094">
    <property type="component" value="Unassembled WGS sequence"/>
</dbReference>
<reference evidence="9" key="1">
    <citation type="submission" date="2018-09" db="EMBL/GenBank/DDBJ databases">
        <authorList>
            <person name="Livingstone P.G."/>
            <person name="Whitworth D.E."/>
        </authorList>
    </citation>
    <scope>NUCLEOTIDE SEQUENCE [LARGE SCALE GENOMIC DNA]</scope>
    <source>
        <strain evidence="9">CA054A</strain>
    </source>
</reference>
<evidence type="ECO:0000313" key="8">
    <source>
        <dbReference type="EMBL" id="RKG81600.1"/>
    </source>
</evidence>
<feature type="domain" description="Carrier" evidence="7">
    <location>
        <begin position="1530"/>
        <end position="1605"/>
    </location>
</feature>
<dbReference type="NCBIfam" id="TIGR01720">
    <property type="entry name" value="NRPS-para261"/>
    <property type="match status" value="1"/>
</dbReference>
<dbReference type="SUPFAM" id="SSF52777">
    <property type="entry name" value="CoA-dependent acyltransferases"/>
    <property type="match status" value="10"/>
</dbReference>
<dbReference type="GO" id="GO:0003824">
    <property type="term" value="F:catalytic activity"/>
    <property type="evidence" value="ECO:0007669"/>
    <property type="project" value="InterPro"/>
</dbReference>
<dbReference type="GO" id="GO:0044550">
    <property type="term" value="P:secondary metabolite biosynthetic process"/>
    <property type="evidence" value="ECO:0007669"/>
    <property type="project" value="UniProtKB-ARBA"/>
</dbReference>
<comment type="cofactor">
    <cofactor evidence="1">
        <name>pantetheine 4'-phosphate</name>
        <dbReference type="ChEBI" id="CHEBI:47942"/>
    </cofactor>
</comment>
<dbReference type="InterPro" id="IPR001242">
    <property type="entry name" value="Condensation_dom"/>
</dbReference>
<feature type="domain" description="Carrier" evidence="7">
    <location>
        <begin position="5172"/>
        <end position="5247"/>
    </location>
</feature>
<organism evidence="8 9">
    <name type="scientific">Corallococcus terminator</name>
    <dbReference type="NCBI Taxonomy" id="2316733"/>
    <lineage>
        <taxon>Bacteria</taxon>
        <taxon>Pseudomonadati</taxon>
        <taxon>Myxococcota</taxon>
        <taxon>Myxococcia</taxon>
        <taxon>Myxococcales</taxon>
        <taxon>Cystobacterineae</taxon>
        <taxon>Myxococcaceae</taxon>
        <taxon>Corallococcus</taxon>
    </lineage>
</organism>
<dbReference type="SUPFAM" id="SSF47336">
    <property type="entry name" value="ACP-like"/>
    <property type="match status" value="5"/>
</dbReference>
<dbReference type="PROSITE" id="PS50075">
    <property type="entry name" value="CARRIER"/>
    <property type="match status" value="5"/>
</dbReference>
<dbReference type="InterPro" id="IPR029058">
    <property type="entry name" value="AB_hydrolase_fold"/>
</dbReference>
<dbReference type="NCBIfam" id="NF003417">
    <property type="entry name" value="PRK04813.1"/>
    <property type="match status" value="5"/>
</dbReference>
<dbReference type="NCBIfam" id="TIGR01733">
    <property type="entry name" value="AA-adenyl-dom"/>
    <property type="match status" value="5"/>
</dbReference>
<dbReference type="InterPro" id="IPR036736">
    <property type="entry name" value="ACP-like_sf"/>
</dbReference>
<dbReference type="Gene3D" id="3.30.559.30">
    <property type="entry name" value="Nonribosomal peptide synthetase, condensation domain"/>
    <property type="match status" value="5"/>
</dbReference>
<dbReference type="Gene3D" id="3.40.50.1820">
    <property type="entry name" value="alpha/beta hydrolase"/>
    <property type="match status" value="1"/>
</dbReference>
<dbReference type="FunFam" id="1.10.1200.10:FF:000016">
    <property type="entry name" value="Non-ribosomal peptide synthase"/>
    <property type="match status" value="2"/>
</dbReference>
<name>A0A3A8IP22_9BACT</name>
<dbReference type="Gene3D" id="3.40.50.980">
    <property type="match status" value="10"/>
</dbReference>
<dbReference type="CDD" id="cd19543">
    <property type="entry name" value="DCL_NRPS"/>
    <property type="match status" value="1"/>
</dbReference>
<dbReference type="FunFam" id="2.30.38.10:FF:000001">
    <property type="entry name" value="Non-ribosomal peptide synthetase PvdI"/>
    <property type="match status" value="3"/>
</dbReference>
<dbReference type="NCBIfam" id="NF004282">
    <property type="entry name" value="PRK05691.1"/>
    <property type="match status" value="5"/>
</dbReference>
<keyword evidence="9" id="KW-1185">Reference proteome</keyword>
<feature type="region of interest" description="Disordered" evidence="6">
    <location>
        <begin position="5274"/>
        <end position="5294"/>
    </location>
</feature>
<evidence type="ECO:0000256" key="4">
    <source>
        <dbReference type="ARBA" id="ARBA00022553"/>
    </source>
</evidence>